<keyword evidence="1 2" id="KW-0175">Coiled coil</keyword>
<evidence type="ECO:0000313" key="5">
    <source>
        <dbReference type="Proteomes" id="UP000596742"/>
    </source>
</evidence>
<evidence type="ECO:0000256" key="1">
    <source>
        <dbReference type="ARBA" id="ARBA00023054"/>
    </source>
</evidence>
<protein>
    <submittedName>
        <fullName evidence="4">Coiled-coil domain-containing protein 64</fullName>
    </submittedName>
</protein>
<proteinExistence type="predicted"/>
<evidence type="ECO:0000256" key="2">
    <source>
        <dbReference type="SAM" id="Coils"/>
    </source>
</evidence>
<sequence>MCACHFEDDPSPSQFRLDIDNYYQLAEAMGDRRHSEDDEIPIQVVPGEEDDVYGQLAQKERDLVLAAELGKALLERNDELERRNEQIADEFAHKIEELQQEKYELHLKLEKTEVEYENTIKELQYDISQLRHELQTQQHYSDNGDKAATEKIRELTVQNERLKEEIRQSSVHEEGLVVEMQGLREQMLCRKSSMHFHVSQLEVLQEEVNLLSKRKCELEKKIALVTEERDGLASSHEEVQERILMLDRTKRETEQKVQNRERDIIELQETNLQLQAQIHHLASRSSTHSSPISGHNQSQTLFNELSQLSPSNHESQPLMNELMSPSTPPPDFTSQYSSDYPMSLAEMMEEDEFECDDEDVSNVHRSHDLLTEFTEPQALTDSQFLSDFQDASQDYCTDYELKEELVNVYSHLKQLCKDCGKSVDKYPGCYKVGILSPLLQDLREVMQNMVSNKSHFACIEVQTNLSDDEETMVTLHKQIGELRHELGEAQNDLDRVKTELSERDSKLKTKTEELSHLTNKISILELTLQHEELSRLQAERDRLQDSTRSLSPDDLLHEARQDRDMALEKQNKMEVELAKSKMDILSMNEQLMEAIQQKVALSQELDQWQVFFLQVDMQDLLDFQFKERIKEQSVKEQVLEQLKKHISLRKSKSTSFLSRTKQS</sequence>
<feature type="coiled-coil region" evidence="2">
    <location>
        <begin position="472"/>
        <end position="499"/>
    </location>
</feature>
<feature type="coiled-coil region" evidence="2">
    <location>
        <begin position="526"/>
        <end position="604"/>
    </location>
</feature>
<feature type="compositionally biased region" description="Polar residues" evidence="3">
    <location>
        <begin position="309"/>
        <end position="318"/>
    </location>
</feature>
<dbReference type="PANTHER" id="PTHR32123">
    <property type="entry name" value="BICD FAMILY-LIKE CARGO ADAPTER"/>
    <property type="match status" value="1"/>
</dbReference>
<feature type="coiled-coil region" evidence="2">
    <location>
        <begin position="236"/>
        <end position="277"/>
    </location>
</feature>
<feature type="coiled-coil region" evidence="2">
    <location>
        <begin position="70"/>
        <end position="172"/>
    </location>
</feature>
<dbReference type="InterPro" id="IPR051149">
    <property type="entry name" value="Spindly/BICDR_Dynein_Adapter"/>
</dbReference>
<reference evidence="4" key="1">
    <citation type="submission" date="2018-11" db="EMBL/GenBank/DDBJ databases">
        <authorList>
            <person name="Alioto T."/>
            <person name="Alioto T."/>
        </authorList>
    </citation>
    <scope>NUCLEOTIDE SEQUENCE</scope>
</reference>
<evidence type="ECO:0000256" key="3">
    <source>
        <dbReference type="SAM" id="MobiDB-lite"/>
    </source>
</evidence>
<dbReference type="PANTHER" id="PTHR32123:SF13">
    <property type="entry name" value="BICAUDAL D-RELATED PROTEIN HOMOLOG"/>
    <property type="match status" value="1"/>
</dbReference>
<dbReference type="Proteomes" id="UP000596742">
    <property type="component" value="Unassembled WGS sequence"/>
</dbReference>
<dbReference type="EMBL" id="UYJE01006753">
    <property type="protein sequence ID" value="VDI48661.1"/>
    <property type="molecule type" value="Genomic_DNA"/>
</dbReference>
<organism evidence="4 5">
    <name type="scientific">Mytilus galloprovincialis</name>
    <name type="common">Mediterranean mussel</name>
    <dbReference type="NCBI Taxonomy" id="29158"/>
    <lineage>
        <taxon>Eukaryota</taxon>
        <taxon>Metazoa</taxon>
        <taxon>Spiralia</taxon>
        <taxon>Lophotrochozoa</taxon>
        <taxon>Mollusca</taxon>
        <taxon>Bivalvia</taxon>
        <taxon>Autobranchia</taxon>
        <taxon>Pteriomorphia</taxon>
        <taxon>Mytilida</taxon>
        <taxon>Mytiloidea</taxon>
        <taxon>Mytilidae</taxon>
        <taxon>Mytilinae</taxon>
        <taxon>Mytilus</taxon>
    </lineage>
</organism>
<evidence type="ECO:0000313" key="4">
    <source>
        <dbReference type="EMBL" id="VDI48661.1"/>
    </source>
</evidence>
<dbReference type="OrthoDB" id="9451547at2759"/>
<accession>A0A8B6FGB8</accession>
<feature type="region of interest" description="Disordered" evidence="3">
    <location>
        <begin position="309"/>
        <end position="331"/>
    </location>
</feature>
<gene>
    <name evidence="4" type="ORF">MGAL_10B068001</name>
</gene>
<keyword evidence="5" id="KW-1185">Reference proteome</keyword>
<dbReference type="AlphaFoldDB" id="A0A8B6FGB8"/>
<name>A0A8B6FGB8_MYTGA</name>
<comment type="caution">
    <text evidence="4">The sequence shown here is derived from an EMBL/GenBank/DDBJ whole genome shotgun (WGS) entry which is preliminary data.</text>
</comment>